<evidence type="ECO:0000313" key="2">
    <source>
        <dbReference type="EMBL" id="CAG00177.1"/>
    </source>
</evidence>
<dbReference type="PANTHER" id="PTHR19229:SF98">
    <property type="entry name" value="PHOSPHOLIPID-TRANSPORTING ATPASE ABCA3"/>
    <property type="match status" value="1"/>
</dbReference>
<dbReference type="PANTHER" id="PTHR19229">
    <property type="entry name" value="ATP-BINDING CASSETTE TRANSPORTER SUBFAMILY A ABCA"/>
    <property type="match status" value="1"/>
</dbReference>
<gene>
    <name evidence="2" type="ORF">GSTENG00018526001</name>
</gene>
<dbReference type="AlphaFoldDB" id="Q4SGQ5"/>
<name>Q4SGQ5_TETNG</name>
<sequence length="126" mass="14331">MEECEALCTRLAVMVNGQFKCLGSPQHLKSKFGSGYTLLAKIHIEPEVDNCALQLFKDFIEHTFPGSQLKDAHQGMVHYHLTDKTLTWAQVFGTLEAAKEKYCIEDYCVSQISLEQVFLSFAQFQH</sequence>
<dbReference type="HOGENOM" id="CLU_000604_19_1_1"/>
<dbReference type="GO" id="GO:0140359">
    <property type="term" value="F:ABC-type transporter activity"/>
    <property type="evidence" value="ECO:0007669"/>
    <property type="project" value="InterPro"/>
</dbReference>
<accession>Q4SGQ5</accession>
<organism evidence="2">
    <name type="scientific">Tetraodon nigroviridis</name>
    <name type="common">Spotted green pufferfish</name>
    <name type="synonym">Chelonodon nigroviridis</name>
    <dbReference type="NCBI Taxonomy" id="99883"/>
    <lineage>
        <taxon>Eukaryota</taxon>
        <taxon>Metazoa</taxon>
        <taxon>Chordata</taxon>
        <taxon>Craniata</taxon>
        <taxon>Vertebrata</taxon>
        <taxon>Euteleostomi</taxon>
        <taxon>Actinopterygii</taxon>
        <taxon>Neopterygii</taxon>
        <taxon>Teleostei</taxon>
        <taxon>Neoteleostei</taxon>
        <taxon>Acanthomorphata</taxon>
        <taxon>Eupercaria</taxon>
        <taxon>Tetraodontiformes</taxon>
        <taxon>Tetradontoidea</taxon>
        <taxon>Tetraodontidae</taxon>
        <taxon>Tetraodon</taxon>
    </lineage>
</organism>
<proteinExistence type="predicted"/>
<dbReference type="GO" id="GO:0016020">
    <property type="term" value="C:membrane"/>
    <property type="evidence" value="ECO:0007669"/>
    <property type="project" value="InterPro"/>
</dbReference>
<comment type="caution">
    <text evidence="2">The sequence shown here is derived from an EMBL/GenBank/DDBJ whole genome shotgun (WGS) entry which is preliminary data.</text>
</comment>
<dbReference type="OrthoDB" id="10255969at2759"/>
<dbReference type="InterPro" id="IPR026082">
    <property type="entry name" value="ABCA"/>
</dbReference>
<reference evidence="2" key="1">
    <citation type="journal article" date="2004" name="Nature">
        <title>Genome duplication in the teleost fish Tetraodon nigroviridis reveals the early vertebrate proto-karyotype.</title>
        <authorList>
            <person name="Jaillon O."/>
            <person name="Aury J.-M."/>
            <person name="Brunet F."/>
            <person name="Petit J.-L."/>
            <person name="Stange-Thomann N."/>
            <person name="Mauceli E."/>
            <person name="Bouneau L."/>
            <person name="Fischer C."/>
            <person name="Ozouf-Costaz C."/>
            <person name="Bernot A."/>
            <person name="Nicaud S."/>
            <person name="Jaffe D."/>
            <person name="Fisher S."/>
            <person name="Lutfalla G."/>
            <person name="Dossat C."/>
            <person name="Segurens B."/>
            <person name="Dasilva C."/>
            <person name="Salanoubat M."/>
            <person name="Levy M."/>
            <person name="Boudet N."/>
            <person name="Castellano S."/>
            <person name="Anthouard V."/>
            <person name="Jubin C."/>
            <person name="Castelli V."/>
            <person name="Katinka M."/>
            <person name="Vacherie B."/>
            <person name="Biemont C."/>
            <person name="Skalli Z."/>
            <person name="Cattolico L."/>
            <person name="Poulain J."/>
            <person name="De Berardinis V."/>
            <person name="Cruaud C."/>
            <person name="Duprat S."/>
            <person name="Brottier P."/>
            <person name="Coutanceau J.-P."/>
            <person name="Gouzy J."/>
            <person name="Parra G."/>
            <person name="Lardier G."/>
            <person name="Chapple C."/>
            <person name="McKernan K.J."/>
            <person name="McEwan P."/>
            <person name="Bosak S."/>
            <person name="Kellis M."/>
            <person name="Volff J.-N."/>
            <person name="Guigo R."/>
            <person name="Zody M.C."/>
            <person name="Mesirov J."/>
            <person name="Lindblad-Toh K."/>
            <person name="Birren B."/>
            <person name="Nusbaum C."/>
            <person name="Kahn D."/>
            <person name="Robinson-Rechavi M."/>
            <person name="Laudet V."/>
            <person name="Schachter V."/>
            <person name="Quetier F."/>
            <person name="Saurin W."/>
            <person name="Scarpelli C."/>
            <person name="Wincker P."/>
            <person name="Lander E.S."/>
            <person name="Weissenbach J."/>
            <person name="Roest Crollius H."/>
        </authorList>
    </citation>
    <scope>NUCLEOTIDE SEQUENCE [LARGE SCALE GENOMIC DNA]</scope>
</reference>
<feature type="non-terminal residue" evidence="2">
    <location>
        <position position="126"/>
    </location>
</feature>
<protein>
    <submittedName>
        <fullName evidence="2">(spotted green pufferfish) hypothetical protein</fullName>
    </submittedName>
</protein>
<evidence type="ECO:0000259" key="1">
    <source>
        <dbReference type="Pfam" id="PF23321"/>
    </source>
</evidence>
<dbReference type="EMBL" id="CAAE01014593">
    <property type="protein sequence ID" value="CAG00177.1"/>
    <property type="molecule type" value="Genomic_DNA"/>
</dbReference>
<dbReference type="InterPro" id="IPR056264">
    <property type="entry name" value="R2_ABCA1-4-like"/>
</dbReference>
<dbReference type="Pfam" id="PF23321">
    <property type="entry name" value="R1_ABCA1"/>
    <property type="match status" value="1"/>
</dbReference>
<dbReference type="KEGG" id="tng:GSTEN00018526G001"/>
<feature type="domain" description="ABCA1-4-like C-terminal R2 regulatory" evidence="1">
    <location>
        <begin position="33"/>
        <end position="111"/>
    </location>
</feature>
<dbReference type="GO" id="GO:0005319">
    <property type="term" value="F:lipid transporter activity"/>
    <property type="evidence" value="ECO:0007669"/>
    <property type="project" value="TreeGrafter"/>
</dbReference>
<reference evidence="2" key="2">
    <citation type="submission" date="2004-02" db="EMBL/GenBank/DDBJ databases">
        <authorList>
            <consortium name="Genoscope"/>
            <consortium name="Whitehead Institute Centre for Genome Research"/>
        </authorList>
    </citation>
    <scope>NUCLEOTIDE SEQUENCE</scope>
</reference>